<feature type="compositionally biased region" description="Polar residues" evidence="1">
    <location>
        <begin position="377"/>
        <end position="389"/>
    </location>
</feature>
<dbReference type="InterPro" id="IPR049092">
    <property type="entry name" value="MIOS_a-sol"/>
</dbReference>
<protein>
    <recommendedName>
        <fullName evidence="2">MIOS-like alpha-solenoid domain-containing protein</fullName>
    </recommendedName>
</protein>
<keyword evidence="4" id="KW-1185">Reference proteome</keyword>
<evidence type="ECO:0000259" key="2">
    <source>
        <dbReference type="Pfam" id="PF21719"/>
    </source>
</evidence>
<dbReference type="PANTHER" id="PTHR16453:SF9">
    <property type="entry name" value="GATOR COMPLEX PROTEIN MIOS"/>
    <property type="match status" value="1"/>
</dbReference>
<dbReference type="InterPro" id="IPR015943">
    <property type="entry name" value="WD40/YVTN_repeat-like_dom_sf"/>
</dbReference>
<dbReference type="GO" id="GO:1904263">
    <property type="term" value="P:positive regulation of TORC1 signaling"/>
    <property type="evidence" value="ECO:0007669"/>
    <property type="project" value="TreeGrafter"/>
</dbReference>
<feature type="domain" description="MIOS-like alpha-solenoid" evidence="2">
    <location>
        <begin position="574"/>
        <end position="840"/>
    </location>
</feature>
<comment type="caution">
    <text evidence="3">The sequence shown here is derived from an EMBL/GenBank/DDBJ whole genome shotgun (WGS) entry which is preliminary data.</text>
</comment>
<dbReference type="InterPro" id="IPR037593">
    <property type="entry name" value="MIOS/Sea4"/>
</dbReference>
<feature type="region of interest" description="Disordered" evidence="1">
    <location>
        <begin position="358"/>
        <end position="389"/>
    </location>
</feature>
<feature type="compositionally biased region" description="Polar residues" evidence="1">
    <location>
        <begin position="647"/>
        <end position="663"/>
    </location>
</feature>
<dbReference type="Pfam" id="PF21719">
    <property type="entry name" value="MIOS_a-sol"/>
    <property type="match status" value="1"/>
</dbReference>
<dbReference type="SMART" id="SM00320">
    <property type="entry name" value="WD40"/>
    <property type="match status" value="3"/>
</dbReference>
<dbReference type="InterPro" id="IPR036322">
    <property type="entry name" value="WD40_repeat_dom_sf"/>
</dbReference>
<organism evidence="3 4">
    <name type="scientific">Cronartium quercuum f. sp. fusiforme G11</name>
    <dbReference type="NCBI Taxonomy" id="708437"/>
    <lineage>
        <taxon>Eukaryota</taxon>
        <taxon>Fungi</taxon>
        <taxon>Dikarya</taxon>
        <taxon>Basidiomycota</taxon>
        <taxon>Pucciniomycotina</taxon>
        <taxon>Pucciniomycetes</taxon>
        <taxon>Pucciniales</taxon>
        <taxon>Coleosporiaceae</taxon>
        <taxon>Cronartium</taxon>
    </lineage>
</organism>
<accession>A0A9P6N766</accession>
<dbReference type="Proteomes" id="UP000886653">
    <property type="component" value="Unassembled WGS sequence"/>
</dbReference>
<feature type="compositionally biased region" description="Polar residues" evidence="1">
    <location>
        <begin position="358"/>
        <end position="368"/>
    </location>
</feature>
<gene>
    <name evidence="3" type="ORF">CROQUDRAFT_665067</name>
</gene>
<dbReference type="EMBL" id="MU167437">
    <property type="protein sequence ID" value="KAG0140533.1"/>
    <property type="molecule type" value="Genomic_DNA"/>
</dbReference>
<dbReference type="AlphaFoldDB" id="A0A9P6N766"/>
<reference evidence="3" key="1">
    <citation type="submission" date="2013-11" db="EMBL/GenBank/DDBJ databases">
        <title>Genome sequence of the fusiform rust pathogen reveals effectors for host alternation and coevolution with pine.</title>
        <authorList>
            <consortium name="DOE Joint Genome Institute"/>
            <person name="Smith K."/>
            <person name="Pendleton A."/>
            <person name="Kubisiak T."/>
            <person name="Anderson C."/>
            <person name="Salamov A."/>
            <person name="Aerts A."/>
            <person name="Riley R."/>
            <person name="Clum A."/>
            <person name="Lindquist E."/>
            <person name="Ence D."/>
            <person name="Campbell M."/>
            <person name="Kronenberg Z."/>
            <person name="Feau N."/>
            <person name="Dhillon B."/>
            <person name="Hamelin R."/>
            <person name="Burleigh J."/>
            <person name="Smith J."/>
            <person name="Yandell M."/>
            <person name="Nelson C."/>
            <person name="Grigoriev I."/>
            <person name="Davis J."/>
        </authorList>
    </citation>
    <scope>NUCLEOTIDE SEQUENCE</scope>
    <source>
        <strain evidence="3">G11</strain>
    </source>
</reference>
<sequence>MKDSISNLNPIKRYNLIWQTDKSNSNFNRFLLISSTNLRIYQTWYHVKKQTIHHQLIYTNNQIPSSRAFDWTTNFNQQFDLLAGATITGKAFIIRLPRLPSNLPQPEPSLITFSAARNPIARPSTTIALSPSGRLLALGLEKGRDYGLQVYDVNRITADQSNPINSTDPHIEQTPLAYAVSAETITDIAFLSSSILVVASSTKSIRLYDLHSAGLEFNDEKGKGNESQPSPTIIPQVLSPIAQWSTRSVLGIKPDPFESHRFATWGEDGYVRIWDTRKTTNELLIIYSEEDVRVLNNRSSSSTRLTKNIPPSSALIGIHSLTWSRVRKGLLVTISNDPQRVRVWDLVEYFSNTTTLRSRSDGLMTTRNPAPPPPSGSFRTRSPQASPSVSVPDYSTYTIFSTRLLKPLNRPSQAIVSAQMNYSTNPKDIYLSISRDGHLEFINFKRSGEATFGSKSNMIFSDGMRLRISATARPQSLALNEPQPRWPVTSALTSANIIQDSPKLSFPEQDQFAHRPYPDFLVHPNPSTPQFKRLPSEVAVLQLGNKFGRHLSLNTVRDERASNDPLRNDISVIMMSRATAGYGSNFFRNQQLASDNPGLSAFWEWIAHSQKLFQQGNGLVNGYDFSFQGVLSIMKGFTKSGDNLQLETARPTSSSQKPGVRSSSIDRKPMPTPDQRKQINEYIKAIRTFNHTRSIDNFTISSTDYSHQRQTALYFCGSDYNSKDIDQISTKYESLGMYGKASAIAFFSGNTQRAITSLQRSNDTQLQLLAPALATHLNTQRSGHARDPLFDQVCRKLADDGTTEPYIRAFYAYCSTSDWHEVIDETGLPLKDRIAVALRFLSDDEIFQWLDSVSKDMIQSGDLEGVLLTGLAGQEGIRLLQHHVNRTGDVQTVAISTSQLPFRSLQLDRCIETYRRLLDRWELFNVRIKFDIARGRHAREYLTSKQPSIIQTVAQMFPPQLIIRCQHCSEILSDAPNITPTSYPTSSSDLNINNPNLVGMASFKPGPTPLMRRVKTSFPLFLHIKRRKD</sequence>
<dbReference type="PANTHER" id="PTHR16453">
    <property type="entry name" value="WD40 DOMAIN-CONTAINING PROTEIN MIO FAMILY MEMBER"/>
    <property type="match status" value="1"/>
</dbReference>
<name>A0A9P6N766_9BASI</name>
<proteinExistence type="predicted"/>
<dbReference type="SUPFAM" id="SSF50978">
    <property type="entry name" value="WD40 repeat-like"/>
    <property type="match status" value="1"/>
</dbReference>
<evidence type="ECO:0000313" key="3">
    <source>
        <dbReference type="EMBL" id="KAG0140533.1"/>
    </source>
</evidence>
<dbReference type="Gene3D" id="2.130.10.10">
    <property type="entry name" value="YVTN repeat-like/Quinoprotein amine dehydrogenase"/>
    <property type="match status" value="1"/>
</dbReference>
<dbReference type="OrthoDB" id="341486at2759"/>
<feature type="region of interest" description="Disordered" evidence="1">
    <location>
        <begin position="647"/>
        <end position="675"/>
    </location>
</feature>
<dbReference type="GO" id="GO:0005737">
    <property type="term" value="C:cytoplasm"/>
    <property type="evidence" value="ECO:0007669"/>
    <property type="project" value="TreeGrafter"/>
</dbReference>
<evidence type="ECO:0000256" key="1">
    <source>
        <dbReference type="SAM" id="MobiDB-lite"/>
    </source>
</evidence>
<dbReference type="InterPro" id="IPR001680">
    <property type="entry name" value="WD40_rpt"/>
</dbReference>
<evidence type="ECO:0000313" key="4">
    <source>
        <dbReference type="Proteomes" id="UP000886653"/>
    </source>
</evidence>
<feature type="compositionally biased region" description="Basic and acidic residues" evidence="1">
    <location>
        <begin position="664"/>
        <end position="675"/>
    </location>
</feature>